<keyword evidence="1 7" id="KW-0645">Protease</keyword>
<feature type="domain" description="Peptidase metallopeptidase" evidence="6">
    <location>
        <begin position="7"/>
        <end position="182"/>
    </location>
</feature>
<comment type="caution">
    <text evidence="7">The sequence shown here is derived from an EMBL/GenBank/DDBJ whole genome shotgun (WGS) entry which is preliminary data.</text>
</comment>
<feature type="region of interest" description="Disordered" evidence="5">
    <location>
        <begin position="179"/>
        <end position="199"/>
    </location>
</feature>
<dbReference type="InterPro" id="IPR021190">
    <property type="entry name" value="Pept_M10A"/>
</dbReference>
<reference evidence="7 8" key="1">
    <citation type="submission" date="2020-01" db="EMBL/GenBank/DDBJ databases">
        <title>Sulfitobacter sediminilitoris sp. nov., isolated from a tidal flat.</title>
        <authorList>
            <person name="Park S."/>
            <person name="Yoon J.-H."/>
        </authorList>
    </citation>
    <scope>NUCLEOTIDE SEQUENCE [LARGE SCALE GENOMIC DNA]</scope>
    <source>
        <strain evidence="7 8">JBTF-M27</strain>
    </source>
</reference>
<evidence type="ECO:0000313" key="7">
    <source>
        <dbReference type="EMBL" id="NEK24796.1"/>
    </source>
</evidence>
<gene>
    <name evidence="7" type="ORF">GV827_20710</name>
</gene>
<dbReference type="Gene3D" id="3.40.390.10">
    <property type="entry name" value="Collagenase (Catalytic Domain)"/>
    <property type="match status" value="1"/>
</dbReference>
<dbReference type="SUPFAM" id="SSF55486">
    <property type="entry name" value="Metalloproteases ('zincins'), catalytic domain"/>
    <property type="match status" value="1"/>
</dbReference>
<dbReference type="InterPro" id="IPR025282">
    <property type="entry name" value="DUF4214"/>
</dbReference>
<dbReference type="RefSeq" id="WP_164355762.1">
    <property type="nucleotide sequence ID" value="NZ_JAABNT010000022.1"/>
</dbReference>
<dbReference type="InterPro" id="IPR024079">
    <property type="entry name" value="MetalloPept_cat_dom_sf"/>
</dbReference>
<proteinExistence type="predicted"/>
<keyword evidence="4" id="KW-0862">Zinc</keyword>
<dbReference type="Proteomes" id="UP000468591">
    <property type="component" value="Unassembled WGS sequence"/>
</dbReference>
<name>A0A6P0CI71_9RHOB</name>
<dbReference type="SMART" id="SM00235">
    <property type="entry name" value="ZnMc"/>
    <property type="match status" value="1"/>
</dbReference>
<dbReference type="PRINTS" id="PR00138">
    <property type="entry name" value="MATRIXIN"/>
</dbReference>
<dbReference type="InterPro" id="IPR006026">
    <property type="entry name" value="Peptidase_Metallo"/>
</dbReference>
<keyword evidence="3" id="KW-0378">Hydrolase</keyword>
<evidence type="ECO:0000256" key="3">
    <source>
        <dbReference type="ARBA" id="ARBA00022801"/>
    </source>
</evidence>
<dbReference type="GO" id="GO:0008270">
    <property type="term" value="F:zinc ion binding"/>
    <property type="evidence" value="ECO:0007669"/>
    <property type="project" value="InterPro"/>
</dbReference>
<keyword evidence="2" id="KW-0479">Metal-binding</keyword>
<evidence type="ECO:0000256" key="5">
    <source>
        <dbReference type="SAM" id="MobiDB-lite"/>
    </source>
</evidence>
<dbReference type="AlphaFoldDB" id="A0A6P0CI71"/>
<sequence length="494" mass="52897">MGDYHLSEAKWGEGEFGTPGGTVYWSFATTPGTGFGFSDYITDPVYRNVIRDAFQAWEDVADIDFVETSDGSLTDIRLGWDVIDGPFSVVGEAASRGSKTTSTLFSFTEAEIRFDIAENWATDRDVARNEVGLYQVALHEIGHAIGLDHTNDPDTIMYVSDISDLQGLTAGDIEGAQAFYGPADSSPSSQPTPDPTPPVITYAPTRGADTFMARAGNDVIDGMGGIDTLSLTGEQSQYTLTLSAGNIILTDRTGRDGTDTLISIERLDFQSGASTLGNTLFEIDTFDGIATLDPDDFAQIVELYIAYFNRAPDAVGLAFWGNAFADGLSMEEMAALFIDQDETRDAYPSAMSNAAFATAVYNNVLGRIPDAEGFDFWVGVLDDGAVGRDTFILSVLDGAKAAFPPGASAAFIAQMLEDRQYLSDKADIGAYFAVHKGMSDVTEAVQIMTLFDGSESSIENALNAIEGHYDAALSADSGDFLMPLLGVLDNPFFG</sequence>
<organism evidence="7 8">
    <name type="scientific">Sulfitobacter sediminilitoris</name>
    <dbReference type="NCBI Taxonomy" id="2698830"/>
    <lineage>
        <taxon>Bacteria</taxon>
        <taxon>Pseudomonadati</taxon>
        <taxon>Pseudomonadota</taxon>
        <taxon>Alphaproteobacteria</taxon>
        <taxon>Rhodobacterales</taxon>
        <taxon>Roseobacteraceae</taxon>
        <taxon>Sulfitobacter</taxon>
    </lineage>
</organism>
<protein>
    <submittedName>
        <fullName evidence="7">Matrixin family metalloprotease</fullName>
    </submittedName>
</protein>
<dbReference type="PANTHER" id="PTHR10201:SF272">
    <property type="entry name" value="METALLOENDOPROTEINASE 5-MMP"/>
    <property type="match status" value="1"/>
</dbReference>
<dbReference type="InterPro" id="IPR038255">
    <property type="entry name" value="PBS_linker_sf"/>
</dbReference>
<dbReference type="InterPro" id="IPR001818">
    <property type="entry name" value="Pept_M10_metallopeptidase"/>
</dbReference>
<keyword evidence="8" id="KW-1185">Reference proteome</keyword>
<dbReference type="Gene3D" id="1.10.3130.20">
    <property type="entry name" value="Phycobilisome linker domain"/>
    <property type="match status" value="1"/>
</dbReference>
<dbReference type="GO" id="GO:0030198">
    <property type="term" value="P:extracellular matrix organization"/>
    <property type="evidence" value="ECO:0007669"/>
    <property type="project" value="TreeGrafter"/>
</dbReference>
<dbReference type="GO" id="GO:0030574">
    <property type="term" value="P:collagen catabolic process"/>
    <property type="evidence" value="ECO:0007669"/>
    <property type="project" value="TreeGrafter"/>
</dbReference>
<dbReference type="GO" id="GO:0004222">
    <property type="term" value="F:metalloendopeptidase activity"/>
    <property type="evidence" value="ECO:0007669"/>
    <property type="project" value="InterPro"/>
</dbReference>
<evidence type="ECO:0000256" key="1">
    <source>
        <dbReference type="ARBA" id="ARBA00022670"/>
    </source>
</evidence>
<dbReference type="Pfam" id="PF13946">
    <property type="entry name" value="DUF4214"/>
    <property type="match status" value="1"/>
</dbReference>
<accession>A0A6P0CI71</accession>
<evidence type="ECO:0000256" key="2">
    <source>
        <dbReference type="ARBA" id="ARBA00022723"/>
    </source>
</evidence>
<evidence type="ECO:0000259" key="6">
    <source>
        <dbReference type="SMART" id="SM00235"/>
    </source>
</evidence>
<dbReference type="GO" id="GO:0006508">
    <property type="term" value="P:proteolysis"/>
    <property type="evidence" value="ECO:0007669"/>
    <property type="project" value="UniProtKB-KW"/>
</dbReference>
<evidence type="ECO:0000256" key="4">
    <source>
        <dbReference type="ARBA" id="ARBA00022833"/>
    </source>
</evidence>
<dbReference type="EMBL" id="JAABNT010000022">
    <property type="protein sequence ID" value="NEK24796.1"/>
    <property type="molecule type" value="Genomic_DNA"/>
</dbReference>
<dbReference type="GO" id="GO:0031012">
    <property type="term" value="C:extracellular matrix"/>
    <property type="evidence" value="ECO:0007669"/>
    <property type="project" value="InterPro"/>
</dbReference>
<dbReference type="SUPFAM" id="SSF51120">
    <property type="entry name" value="beta-Roll"/>
    <property type="match status" value="1"/>
</dbReference>
<dbReference type="InterPro" id="IPR011049">
    <property type="entry name" value="Serralysin-like_metalloprot_C"/>
</dbReference>
<dbReference type="Pfam" id="PF00413">
    <property type="entry name" value="Peptidase_M10"/>
    <property type="match status" value="1"/>
</dbReference>
<evidence type="ECO:0000313" key="8">
    <source>
        <dbReference type="Proteomes" id="UP000468591"/>
    </source>
</evidence>
<keyword evidence="7" id="KW-0482">Metalloprotease</keyword>
<dbReference type="PANTHER" id="PTHR10201">
    <property type="entry name" value="MATRIX METALLOPROTEINASE"/>
    <property type="match status" value="1"/>
</dbReference>